<sequence length="214" mass="23270">MCSIYLATILVTLVYIGDSSAAPNVKLSLYYESLCPYSRAFILNQLVPTYQKLESILTVDLLVPYGWAKSTKVTKPDGTFDVEFTCQHGVQECIGNEIHNCVLNTETIAKTLTLFGCMYNATDYKTPLTAGKECATKQGLNWAAIDECATGPLGRGLHLLAGEVFNKATPKPTGVPHILLNGQHTAEISDRAEKDLVALVCDTYTGTKPDACKK</sequence>
<dbReference type="EMBL" id="CAJPVJ010012394">
    <property type="protein sequence ID" value="CAG2174298.1"/>
    <property type="molecule type" value="Genomic_DNA"/>
</dbReference>
<evidence type="ECO:0000256" key="5">
    <source>
        <dbReference type="ARBA" id="ARBA00023180"/>
    </source>
</evidence>
<feature type="signal peptide" evidence="6">
    <location>
        <begin position="1"/>
        <end position="21"/>
    </location>
</feature>
<dbReference type="EMBL" id="OC927219">
    <property type="protein sequence ID" value="CAD7657112.1"/>
    <property type="molecule type" value="Genomic_DNA"/>
</dbReference>
<evidence type="ECO:0008006" key="9">
    <source>
        <dbReference type="Google" id="ProtNLM"/>
    </source>
</evidence>
<comment type="subcellular location">
    <subcellularLocation>
        <location evidence="1">Secreted</location>
    </subcellularLocation>
</comment>
<organism evidence="7">
    <name type="scientific">Oppiella nova</name>
    <dbReference type="NCBI Taxonomy" id="334625"/>
    <lineage>
        <taxon>Eukaryota</taxon>
        <taxon>Metazoa</taxon>
        <taxon>Ecdysozoa</taxon>
        <taxon>Arthropoda</taxon>
        <taxon>Chelicerata</taxon>
        <taxon>Arachnida</taxon>
        <taxon>Acari</taxon>
        <taxon>Acariformes</taxon>
        <taxon>Sarcoptiformes</taxon>
        <taxon>Oribatida</taxon>
        <taxon>Brachypylina</taxon>
        <taxon>Oppioidea</taxon>
        <taxon>Oppiidae</taxon>
        <taxon>Oppiella</taxon>
    </lineage>
</organism>
<name>A0A7R9MDS2_9ACAR</name>
<evidence type="ECO:0000256" key="3">
    <source>
        <dbReference type="ARBA" id="ARBA00022525"/>
    </source>
</evidence>
<dbReference type="Proteomes" id="UP000728032">
    <property type="component" value="Unassembled WGS sequence"/>
</dbReference>
<evidence type="ECO:0000256" key="2">
    <source>
        <dbReference type="ARBA" id="ARBA00005679"/>
    </source>
</evidence>
<comment type="similarity">
    <text evidence="2">Belongs to the GILT family.</text>
</comment>
<gene>
    <name evidence="7" type="ORF">ONB1V03_LOCUS13744</name>
</gene>
<dbReference type="OrthoDB" id="958254at2759"/>
<protein>
    <recommendedName>
        <fullName evidence="9">Gamma-interferon-inducible lysosomal thiol reductase</fullName>
    </recommendedName>
</protein>
<keyword evidence="5" id="KW-0325">Glycoprotein</keyword>
<dbReference type="PANTHER" id="PTHR13234">
    <property type="entry name" value="GAMMA-INTERFERON INDUCIBLE LYSOSOMAL THIOL REDUCTASE GILT"/>
    <property type="match status" value="1"/>
</dbReference>
<evidence type="ECO:0000313" key="8">
    <source>
        <dbReference type="Proteomes" id="UP000728032"/>
    </source>
</evidence>
<keyword evidence="4 6" id="KW-0732">Signal</keyword>
<keyword evidence="3" id="KW-0964">Secreted</keyword>
<reference evidence="7" key="1">
    <citation type="submission" date="2020-11" db="EMBL/GenBank/DDBJ databases">
        <authorList>
            <person name="Tran Van P."/>
        </authorList>
    </citation>
    <scope>NUCLEOTIDE SEQUENCE</scope>
</reference>
<dbReference type="AlphaFoldDB" id="A0A7R9MDS2"/>
<dbReference type="InterPro" id="IPR004911">
    <property type="entry name" value="Interferon-induced_GILT"/>
</dbReference>
<evidence type="ECO:0000256" key="1">
    <source>
        <dbReference type="ARBA" id="ARBA00004613"/>
    </source>
</evidence>
<proteinExistence type="inferred from homology"/>
<evidence type="ECO:0000313" key="7">
    <source>
        <dbReference type="EMBL" id="CAD7657112.1"/>
    </source>
</evidence>
<dbReference type="GO" id="GO:0016671">
    <property type="term" value="F:oxidoreductase activity, acting on a sulfur group of donors, disulfide as acceptor"/>
    <property type="evidence" value="ECO:0007669"/>
    <property type="project" value="InterPro"/>
</dbReference>
<dbReference type="PANTHER" id="PTHR13234:SF8">
    <property type="entry name" value="GAMMA-INTERFERON-INDUCIBLE LYSOSOMAL THIOL REDUCTASE"/>
    <property type="match status" value="1"/>
</dbReference>
<evidence type="ECO:0000256" key="6">
    <source>
        <dbReference type="SAM" id="SignalP"/>
    </source>
</evidence>
<accession>A0A7R9MDS2</accession>
<evidence type="ECO:0000256" key="4">
    <source>
        <dbReference type="ARBA" id="ARBA00022729"/>
    </source>
</evidence>
<dbReference type="GO" id="GO:0005576">
    <property type="term" value="C:extracellular region"/>
    <property type="evidence" value="ECO:0007669"/>
    <property type="project" value="UniProtKB-SubCell"/>
</dbReference>
<feature type="chain" id="PRO_5036403623" description="Gamma-interferon-inducible lysosomal thiol reductase" evidence="6">
    <location>
        <begin position="22"/>
        <end position="214"/>
    </location>
</feature>
<dbReference type="Pfam" id="PF03227">
    <property type="entry name" value="GILT"/>
    <property type="match status" value="1"/>
</dbReference>
<keyword evidence="8" id="KW-1185">Reference proteome</keyword>